<dbReference type="AlphaFoldDB" id="A0A8C6SDI4"/>
<dbReference type="SMART" id="SM00173">
    <property type="entry name" value="RAS"/>
    <property type="match status" value="1"/>
</dbReference>
<dbReference type="InterPro" id="IPR005225">
    <property type="entry name" value="Small_GTP-bd"/>
</dbReference>
<proteinExistence type="predicted"/>
<dbReference type="GO" id="GO:0005525">
    <property type="term" value="F:GTP binding"/>
    <property type="evidence" value="ECO:0007669"/>
    <property type="project" value="UniProtKB-KW"/>
</dbReference>
<dbReference type="Gene3D" id="3.40.50.300">
    <property type="entry name" value="P-loop containing nucleotide triphosphate hydrolases"/>
    <property type="match status" value="1"/>
</dbReference>
<dbReference type="PANTHER" id="PTHR24072">
    <property type="entry name" value="RHO FAMILY GTPASE"/>
    <property type="match status" value="1"/>
</dbReference>
<keyword evidence="4" id="KW-1185">Reference proteome</keyword>
<dbReference type="Proteomes" id="UP000694523">
    <property type="component" value="Unplaced"/>
</dbReference>
<dbReference type="InterPro" id="IPR001806">
    <property type="entry name" value="Small_GTPase"/>
</dbReference>
<dbReference type="PRINTS" id="PR00449">
    <property type="entry name" value="RASTRNSFRMNG"/>
</dbReference>
<accession>A0A8C6SDI4</accession>
<reference evidence="3" key="1">
    <citation type="submission" date="2025-08" db="UniProtKB">
        <authorList>
            <consortium name="Ensembl"/>
        </authorList>
    </citation>
    <scope>IDENTIFICATION</scope>
</reference>
<dbReference type="NCBIfam" id="TIGR00231">
    <property type="entry name" value="small_GTP"/>
    <property type="match status" value="1"/>
</dbReference>
<dbReference type="SMART" id="SM00174">
    <property type="entry name" value="RHO"/>
    <property type="match status" value="1"/>
</dbReference>
<keyword evidence="2" id="KW-0342">GTP-binding</keyword>
<dbReference type="InterPro" id="IPR003578">
    <property type="entry name" value="Small_GTPase_Rho"/>
</dbReference>
<name>A0A8C6SDI4_9GOBI</name>
<organism evidence="3 4">
    <name type="scientific">Neogobius melanostomus</name>
    <name type="common">round goby</name>
    <dbReference type="NCBI Taxonomy" id="47308"/>
    <lineage>
        <taxon>Eukaryota</taxon>
        <taxon>Metazoa</taxon>
        <taxon>Chordata</taxon>
        <taxon>Craniata</taxon>
        <taxon>Vertebrata</taxon>
        <taxon>Euteleostomi</taxon>
        <taxon>Actinopterygii</taxon>
        <taxon>Neopterygii</taxon>
        <taxon>Teleostei</taxon>
        <taxon>Neoteleostei</taxon>
        <taxon>Acanthomorphata</taxon>
        <taxon>Gobiaria</taxon>
        <taxon>Gobiiformes</taxon>
        <taxon>Gobioidei</taxon>
        <taxon>Gobiidae</taxon>
        <taxon>Benthophilinae</taxon>
        <taxon>Neogobiini</taxon>
        <taxon>Neogobius</taxon>
    </lineage>
</organism>
<dbReference type="GO" id="GO:0003924">
    <property type="term" value="F:GTPase activity"/>
    <property type="evidence" value="ECO:0007669"/>
    <property type="project" value="InterPro"/>
</dbReference>
<dbReference type="PROSITE" id="PS51420">
    <property type="entry name" value="RHO"/>
    <property type="match status" value="1"/>
</dbReference>
<dbReference type="CDD" id="cd00157">
    <property type="entry name" value="Rho"/>
    <property type="match status" value="1"/>
</dbReference>
<sequence length="181" mass="20384">IFNKNTLAGASAKCVFLGDSGTGKSHLLSTYIRKTFPGDYHPDFLDRYSVKLNIDNQTVQLHLLDTAGSEDYDRLRLLCYPGTNVWLPDVNVNCPKAPILLVGTKSDLRDNKEILEKLKEKNLFTITQQQGIALAKQIKAVGYFECASIKQEGLDEIFENAAQAFLRRLKRTPNKKHCNIL</sequence>
<dbReference type="SMART" id="SM00175">
    <property type="entry name" value="RAB"/>
    <property type="match status" value="1"/>
</dbReference>
<evidence type="ECO:0000256" key="2">
    <source>
        <dbReference type="ARBA" id="ARBA00023134"/>
    </source>
</evidence>
<dbReference type="SUPFAM" id="SSF52540">
    <property type="entry name" value="P-loop containing nucleoside triphosphate hydrolases"/>
    <property type="match status" value="1"/>
</dbReference>
<dbReference type="PROSITE" id="PS51419">
    <property type="entry name" value="RAB"/>
    <property type="match status" value="1"/>
</dbReference>
<evidence type="ECO:0000313" key="3">
    <source>
        <dbReference type="Ensembl" id="ENSNMLP00000003570.1"/>
    </source>
</evidence>
<keyword evidence="1" id="KW-0547">Nucleotide-binding</keyword>
<dbReference type="GO" id="GO:0007264">
    <property type="term" value="P:small GTPase-mediated signal transduction"/>
    <property type="evidence" value="ECO:0007669"/>
    <property type="project" value="InterPro"/>
</dbReference>
<protein>
    <submittedName>
        <fullName evidence="3">Uncharacterized protein</fullName>
    </submittedName>
</protein>
<evidence type="ECO:0000256" key="1">
    <source>
        <dbReference type="ARBA" id="ARBA00022741"/>
    </source>
</evidence>
<dbReference type="InterPro" id="IPR027417">
    <property type="entry name" value="P-loop_NTPase"/>
</dbReference>
<dbReference type="Pfam" id="PF00071">
    <property type="entry name" value="Ras"/>
    <property type="match status" value="1"/>
</dbReference>
<reference evidence="3" key="2">
    <citation type="submission" date="2025-09" db="UniProtKB">
        <authorList>
            <consortium name="Ensembl"/>
        </authorList>
    </citation>
    <scope>IDENTIFICATION</scope>
</reference>
<dbReference type="Ensembl" id="ENSNMLT00000004101.1">
    <property type="protein sequence ID" value="ENSNMLP00000003570.1"/>
    <property type="gene ID" value="ENSNMLG00000002603.1"/>
</dbReference>
<evidence type="ECO:0000313" key="4">
    <source>
        <dbReference type="Proteomes" id="UP000694523"/>
    </source>
</evidence>